<feature type="region of interest" description="Disordered" evidence="1">
    <location>
        <begin position="72"/>
        <end position="98"/>
    </location>
</feature>
<evidence type="ECO:0000256" key="2">
    <source>
        <dbReference type="SAM" id="Phobius"/>
    </source>
</evidence>
<proteinExistence type="predicted"/>
<dbReference type="OrthoDB" id="10418711at2759"/>
<evidence type="ECO:0000256" key="1">
    <source>
        <dbReference type="SAM" id="MobiDB-lite"/>
    </source>
</evidence>
<keyword evidence="2" id="KW-0812">Transmembrane</keyword>
<evidence type="ECO:0000313" key="4">
    <source>
        <dbReference type="Proteomes" id="UP001140172"/>
    </source>
</evidence>
<organism evidence="3 4">
    <name type="scientific">Coemansia interrupta</name>
    <dbReference type="NCBI Taxonomy" id="1126814"/>
    <lineage>
        <taxon>Eukaryota</taxon>
        <taxon>Fungi</taxon>
        <taxon>Fungi incertae sedis</taxon>
        <taxon>Zoopagomycota</taxon>
        <taxon>Kickxellomycotina</taxon>
        <taxon>Kickxellomycetes</taxon>
        <taxon>Kickxellales</taxon>
        <taxon>Kickxellaceae</taxon>
        <taxon>Coemansia</taxon>
    </lineage>
</organism>
<reference evidence="3" key="1">
    <citation type="submission" date="2022-07" db="EMBL/GenBank/DDBJ databases">
        <title>Phylogenomic reconstructions and comparative analyses of Kickxellomycotina fungi.</title>
        <authorList>
            <person name="Reynolds N.K."/>
            <person name="Stajich J.E."/>
            <person name="Barry K."/>
            <person name="Grigoriev I.V."/>
            <person name="Crous P."/>
            <person name="Smith M.E."/>
        </authorList>
    </citation>
    <scope>NUCLEOTIDE SEQUENCE</scope>
    <source>
        <strain evidence="3">BCRC 34489</strain>
    </source>
</reference>
<feature type="compositionally biased region" description="Polar residues" evidence="1">
    <location>
        <begin position="322"/>
        <end position="331"/>
    </location>
</feature>
<keyword evidence="2" id="KW-0472">Membrane</keyword>
<feature type="compositionally biased region" description="Acidic residues" evidence="1">
    <location>
        <begin position="86"/>
        <end position="98"/>
    </location>
</feature>
<accession>A0A9W8LFE0</accession>
<dbReference type="AlphaFoldDB" id="A0A9W8LFE0"/>
<evidence type="ECO:0000313" key="3">
    <source>
        <dbReference type="EMBL" id="KAJ2777597.1"/>
    </source>
</evidence>
<feature type="compositionally biased region" description="Low complexity" evidence="1">
    <location>
        <begin position="309"/>
        <end position="321"/>
    </location>
</feature>
<keyword evidence="2" id="KW-1133">Transmembrane helix</keyword>
<feature type="compositionally biased region" description="Polar residues" evidence="1">
    <location>
        <begin position="31"/>
        <end position="40"/>
    </location>
</feature>
<gene>
    <name evidence="3" type="ORF">GGI15_004453</name>
</gene>
<feature type="transmembrane region" description="Helical" evidence="2">
    <location>
        <begin position="165"/>
        <end position="185"/>
    </location>
</feature>
<feature type="region of interest" description="Disordered" evidence="1">
    <location>
        <begin position="31"/>
        <end position="59"/>
    </location>
</feature>
<feature type="transmembrane region" description="Helical" evidence="2">
    <location>
        <begin position="138"/>
        <end position="159"/>
    </location>
</feature>
<keyword evidence="4" id="KW-1185">Reference proteome</keyword>
<protein>
    <submittedName>
        <fullName evidence="3">Uncharacterized protein</fullName>
    </submittedName>
</protein>
<dbReference type="Proteomes" id="UP001140172">
    <property type="component" value="Unassembled WGS sequence"/>
</dbReference>
<dbReference type="EMBL" id="JANBUM010000403">
    <property type="protein sequence ID" value="KAJ2777597.1"/>
    <property type="molecule type" value="Genomic_DNA"/>
</dbReference>
<name>A0A9W8LFE0_9FUNG</name>
<sequence length="331" mass="34659">MSDDQAVLSQLTACGIDASTLLQLVAQSIQPPQQATSGQDETIAGDTSEAGAVGGGPSQALGSQVWQAASLSGRSGSEARATESASSDDDDDDSDDEWIPTLDAEVFQNTFEFCAATKLDVEKQLAVLPVFRTKVSRFSLGAMEGIVAAAGVPGLGQLHFENDGIALHGILGVYILQLVLALHAGHDTANRKRQLNALVKLATLSCKQAVAAVGVHTNKIVDAIDAKIPQFKALIQQDESKIETHMLHDEQTIVQLVSLAQQREVVAAATKAAAAAKPNTSGQSKGFWNGKKGSKGKNKGNGFGSQRHQSGGQPKQPQSQSNLDKGQSGKQ</sequence>
<feature type="region of interest" description="Disordered" evidence="1">
    <location>
        <begin position="274"/>
        <end position="331"/>
    </location>
</feature>
<comment type="caution">
    <text evidence="3">The sequence shown here is derived from an EMBL/GenBank/DDBJ whole genome shotgun (WGS) entry which is preliminary data.</text>
</comment>